<gene>
    <name evidence="3" type="ORF">ACFQ5D_17355</name>
</gene>
<evidence type="ECO:0000313" key="4">
    <source>
        <dbReference type="Proteomes" id="UP001597340"/>
    </source>
</evidence>
<dbReference type="InterPro" id="IPR011761">
    <property type="entry name" value="ATP-grasp"/>
</dbReference>
<feature type="domain" description="ATP-grasp" evidence="2">
    <location>
        <begin position="14"/>
        <end position="238"/>
    </location>
</feature>
<comment type="caution">
    <text evidence="3">The sequence shown here is derived from an EMBL/GenBank/DDBJ whole genome shotgun (WGS) entry which is preliminary data.</text>
</comment>
<sequence>MPIGKMIQYREMQEHPVLRFHLPETNWISKARTFRMLDEYRTVYIKPNYGSGGTGVIRAKKLGRRYEIRCGSNRRIVRSHAVRKAIRTYRRSHRRYLVQQGLRLAKYQGSIFDVRVYMQKPESEWVISGMTGRVAAPRKVVTNYRKGGHAAPLSKVLLKVFENDRTKMKETLDQIIELSKMVADTIDKNYPYRELGIDLAIEKSGQIWIIEANPHPGHKLFKQLPNYGMVRNILKNKRRIRHWEKYH</sequence>
<keyword evidence="4" id="KW-1185">Reference proteome</keyword>
<name>A0ABW4DEM6_9BACL</name>
<dbReference type="PROSITE" id="PS50975">
    <property type="entry name" value="ATP_GRASP"/>
    <property type="match status" value="1"/>
</dbReference>
<evidence type="ECO:0000259" key="2">
    <source>
        <dbReference type="PROSITE" id="PS50975"/>
    </source>
</evidence>
<dbReference type="Gene3D" id="3.30.470.20">
    <property type="entry name" value="ATP-grasp fold, B domain"/>
    <property type="match status" value="1"/>
</dbReference>
<reference evidence="4" key="1">
    <citation type="journal article" date="2019" name="Int. J. Syst. Evol. Microbiol.">
        <title>The Global Catalogue of Microorganisms (GCM) 10K type strain sequencing project: providing services to taxonomists for standard genome sequencing and annotation.</title>
        <authorList>
            <consortium name="The Broad Institute Genomics Platform"/>
            <consortium name="The Broad Institute Genome Sequencing Center for Infectious Disease"/>
            <person name="Wu L."/>
            <person name="Ma J."/>
        </authorList>
    </citation>
    <scope>NUCLEOTIDE SEQUENCE [LARGE SCALE GENOMIC DNA]</scope>
    <source>
        <strain evidence="4">CCM 9147</strain>
    </source>
</reference>
<keyword evidence="1" id="KW-0067">ATP-binding</keyword>
<dbReference type="Pfam" id="PF14398">
    <property type="entry name" value="ATPgrasp_YheCD"/>
    <property type="match status" value="1"/>
</dbReference>
<organism evidence="3 4">
    <name type="scientific">Paenibacillus farraposensis</name>
    <dbReference type="NCBI Taxonomy" id="2807095"/>
    <lineage>
        <taxon>Bacteria</taxon>
        <taxon>Bacillati</taxon>
        <taxon>Bacillota</taxon>
        <taxon>Bacilli</taxon>
        <taxon>Bacillales</taxon>
        <taxon>Paenibacillaceae</taxon>
        <taxon>Paenibacillus</taxon>
    </lineage>
</organism>
<evidence type="ECO:0000313" key="3">
    <source>
        <dbReference type="EMBL" id="MFD1463115.1"/>
    </source>
</evidence>
<dbReference type="InterPro" id="IPR026838">
    <property type="entry name" value="YheC/D"/>
</dbReference>
<proteinExistence type="predicted"/>
<dbReference type="EMBL" id="JBHTNZ010000027">
    <property type="protein sequence ID" value="MFD1463115.1"/>
    <property type="molecule type" value="Genomic_DNA"/>
</dbReference>
<dbReference type="Proteomes" id="UP001597340">
    <property type="component" value="Unassembled WGS sequence"/>
</dbReference>
<protein>
    <submittedName>
        <fullName evidence="3">YheC/YheD family protein</fullName>
    </submittedName>
</protein>
<keyword evidence="1" id="KW-0547">Nucleotide-binding</keyword>
<dbReference type="RefSeq" id="WP_377570667.1">
    <property type="nucleotide sequence ID" value="NZ_JBHTNZ010000027.1"/>
</dbReference>
<evidence type="ECO:0000256" key="1">
    <source>
        <dbReference type="PROSITE-ProRule" id="PRU00409"/>
    </source>
</evidence>
<dbReference type="SUPFAM" id="SSF56059">
    <property type="entry name" value="Glutathione synthetase ATP-binding domain-like"/>
    <property type="match status" value="1"/>
</dbReference>
<accession>A0ABW4DEM6</accession>